<dbReference type="Gene3D" id="3.40.190.10">
    <property type="entry name" value="Periplasmic binding protein-like II"/>
    <property type="match status" value="1"/>
</dbReference>
<dbReference type="SUPFAM" id="SSF53850">
    <property type="entry name" value="Periplasmic binding protein-like II"/>
    <property type="match status" value="1"/>
</dbReference>
<protein>
    <submittedName>
        <fullName evidence="2">Carbohydrate ABC transporter substrate-binding protein (CUT1 family)</fullName>
    </submittedName>
</protein>
<dbReference type="RefSeq" id="WP_142104565.1">
    <property type="nucleotide sequence ID" value="NZ_VFPH01000002.1"/>
</dbReference>
<dbReference type="PANTHER" id="PTHR43649">
    <property type="entry name" value="ARABINOSE-BINDING PROTEIN-RELATED"/>
    <property type="match status" value="1"/>
</dbReference>
<dbReference type="Pfam" id="PF01547">
    <property type="entry name" value="SBP_bac_1"/>
    <property type="match status" value="1"/>
</dbReference>
<evidence type="ECO:0000256" key="1">
    <source>
        <dbReference type="SAM" id="SignalP"/>
    </source>
</evidence>
<dbReference type="OrthoDB" id="9795467at2"/>
<dbReference type="AlphaFoldDB" id="A0A543FVC0"/>
<accession>A0A543FVC0</accession>
<name>A0A543FVC0_9PSEU</name>
<keyword evidence="3" id="KW-1185">Reference proteome</keyword>
<dbReference type="CDD" id="cd13585">
    <property type="entry name" value="PBP2_TMBP_like"/>
    <property type="match status" value="1"/>
</dbReference>
<proteinExistence type="predicted"/>
<keyword evidence="1" id="KW-0732">Signal</keyword>
<dbReference type="Proteomes" id="UP000319818">
    <property type="component" value="Unassembled WGS sequence"/>
</dbReference>
<comment type="caution">
    <text evidence="2">The sequence shown here is derived from an EMBL/GenBank/DDBJ whole genome shotgun (WGS) entry which is preliminary data.</text>
</comment>
<organism evidence="2 3">
    <name type="scientific">Pseudonocardia cypriaca</name>
    <dbReference type="NCBI Taxonomy" id="882449"/>
    <lineage>
        <taxon>Bacteria</taxon>
        <taxon>Bacillati</taxon>
        <taxon>Actinomycetota</taxon>
        <taxon>Actinomycetes</taxon>
        <taxon>Pseudonocardiales</taxon>
        <taxon>Pseudonocardiaceae</taxon>
        <taxon>Pseudonocardia</taxon>
    </lineage>
</organism>
<gene>
    <name evidence="2" type="ORF">FB388_5019</name>
</gene>
<dbReference type="PROSITE" id="PS51318">
    <property type="entry name" value="TAT"/>
    <property type="match status" value="1"/>
</dbReference>
<evidence type="ECO:0000313" key="3">
    <source>
        <dbReference type="Proteomes" id="UP000319818"/>
    </source>
</evidence>
<reference evidence="2 3" key="1">
    <citation type="submission" date="2019-06" db="EMBL/GenBank/DDBJ databases">
        <title>Sequencing the genomes of 1000 actinobacteria strains.</title>
        <authorList>
            <person name="Klenk H.-P."/>
        </authorList>
    </citation>
    <scope>NUCLEOTIDE SEQUENCE [LARGE SCALE GENOMIC DNA]</scope>
    <source>
        <strain evidence="2 3">DSM 45511</strain>
    </source>
</reference>
<dbReference type="InterPro" id="IPR050490">
    <property type="entry name" value="Bact_solute-bd_prot1"/>
</dbReference>
<dbReference type="InterPro" id="IPR006311">
    <property type="entry name" value="TAT_signal"/>
</dbReference>
<dbReference type="EMBL" id="VFPH01000002">
    <property type="protein sequence ID" value="TQM37800.1"/>
    <property type="molecule type" value="Genomic_DNA"/>
</dbReference>
<dbReference type="PANTHER" id="PTHR43649:SF12">
    <property type="entry name" value="DIACETYLCHITOBIOSE BINDING PROTEIN DASA"/>
    <property type="match status" value="1"/>
</dbReference>
<dbReference type="InterPro" id="IPR006059">
    <property type="entry name" value="SBP"/>
</dbReference>
<evidence type="ECO:0000313" key="2">
    <source>
        <dbReference type="EMBL" id="TQM37800.1"/>
    </source>
</evidence>
<feature type="signal peptide" evidence="1">
    <location>
        <begin position="1"/>
        <end position="30"/>
    </location>
</feature>
<feature type="chain" id="PRO_5021913978" evidence="1">
    <location>
        <begin position="31"/>
        <end position="445"/>
    </location>
</feature>
<sequence length="445" mass="48377">MTPETSLSRRRVLQLGALTASLPALSSVLAACGGGGGSGSGAVKFSGWDYESALVQQNVDRFKQLNPDVPVEYTPITSAQYVQKTVAEFTAGDGPDALYVYDDSLAGWVAAEYLQPLDGLPGVDDVYAGIYPSNAEAMTVDGKRYGLPYYTDSQCLIYNEAILAKAGISAPPKSLDELEQQSQRIKDAGILEFPIGLTAQLQDTWWGWAWGLVFASGGDVFDAAGNPVMDGPDPTVRDVFAWLQRAATVTKVIDPAVLQLLPVPLDDAMKNERYAFTIGARYALRDYNDPARSKTAGNLKIAYIPSLDGNVVGTVSNTRMYALSKDTEVKDQAFRLLTYLGGFDGDGVPYTAKYWFQKKGLGFPFRKLEQDPEVQAGLATFADPTIYSGLASLARPRTAIKQPWYSEYENEQQKVVQQLLSNQTSPDDAVKALSTTVTSLKQKYS</sequence>